<evidence type="ECO:0000313" key="6">
    <source>
        <dbReference type="Proteomes" id="UP000515861"/>
    </source>
</evidence>
<dbReference type="PANTHER" id="PTHR33991:SF1">
    <property type="entry name" value="DNA REPAIR PROTEIN RECO"/>
    <property type="match status" value="1"/>
</dbReference>
<evidence type="ECO:0000256" key="3">
    <source>
        <dbReference type="ARBA" id="ARBA00023204"/>
    </source>
</evidence>
<dbReference type="NCBIfam" id="TIGR00613">
    <property type="entry name" value="reco"/>
    <property type="match status" value="1"/>
</dbReference>
<organism evidence="5 6">
    <name type="scientific">Sphingomonas sabuli</name>
    <dbReference type="NCBI Taxonomy" id="2764186"/>
    <lineage>
        <taxon>Bacteria</taxon>
        <taxon>Pseudomonadati</taxon>
        <taxon>Pseudomonadota</taxon>
        <taxon>Alphaproteobacteria</taxon>
        <taxon>Sphingomonadales</taxon>
        <taxon>Sphingomonadaceae</taxon>
        <taxon>Sphingomonas</taxon>
    </lineage>
</organism>
<feature type="domain" description="DNA replication/recombination mediator RecO N-terminal" evidence="4">
    <location>
        <begin position="1"/>
        <end position="75"/>
    </location>
</feature>
<evidence type="ECO:0000256" key="1">
    <source>
        <dbReference type="ARBA" id="ARBA00022763"/>
    </source>
</evidence>
<dbReference type="SUPFAM" id="SSF50249">
    <property type="entry name" value="Nucleic acid-binding proteins"/>
    <property type="match status" value="1"/>
</dbReference>
<dbReference type="GO" id="GO:0006310">
    <property type="term" value="P:DNA recombination"/>
    <property type="evidence" value="ECO:0007669"/>
    <property type="project" value="UniProtKB-KW"/>
</dbReference>
<accession>A0A7G9L3D7</accession>
<keyword evidence="1" id="KW-0227">DNA damage</keyword>
<dbReference type="InterPro" id="IPR012340">
    <property type="entry name" value="NA-bd_OB-fold"/>
</dbReference>
<evidence type="ECO:0000259" key="4">
    <source>
        <dbReference type="Pfam" id="PF11967"/>
    </source>
</evidence>
<keyword evidence="2" id="KW-0233">DNA recombination</keyword>
<reference evidence="5 6" key="1">
    <citation type="submission" date="2020-08" db="EMBL/GenBank/DDBJ databases">
        <title>Sphingomonas sp. sand1-3 16S ribosomal RNA gene Genome sequencing and assembly.</title>
        <authorList>
            <person name="Kang M."/>
        </authorList>
    </citation>
    <scope>NUCLEOTIDE SEQUENCE [LARGE SCALE GENOMIC DNA]</scope>
    <source>
        <strain evidence="6">sand1-3</strain>
    </source>
</reference>
<proteinExistence type="predicted"/>
<name>A0A7G9L3D7_9SPHN</name>
<dbReference type="KEGG" id="ssau:H8M03_01890"/>
<dbReference type="Gene3D" id="2.40.50.140">
    <property type="entry name" value="Nucleic acid-binding proteins"/>
    <property type="match status" value="1"/>
</dbReference>
<dbReference type="EMBL" id="CP060697">
    <property type="protein sequence ID" value="QNM83136.1"/>
    <property type="molecule type" value="Genomic_DNA"/>
</dbReference>
<dbReference type="GO" id="GO:0006302">
    <property type="term" value="P:double-strand break repair"/>
    <property type="evidence" value="ECO:0007669"/>
    <property type="project" value="TreeGrafter"/>
</dbReference>
<dbReference type="Proteomes" id="UP000515861">
    <property type="component" value="Chromosome"/>
</dbReference>
<dbReference type="Pfam" id="PF02565">
    <property type="entry name" value="RecO_C"/>
    <property type="match status" value="1"/>
</dbReference>
<gene>
    <name evidence="5" type="primary">recO</name>
    <name evidence="5" type="ORF">H8M03_01890</name>
</gene>
<dbReference type="InterPro" id="IPR003717">
    <property type="entry name" value="RecO"/>
</dbReference>
<dbReference type="RefSeq" id="WP_187480091.1">
    <property type="nucleotide sequence ID" value="NZ_CP060697.1"/>
</dbReference>
<dbReference type="InterPro" id="IPR022572">
    <property type="entry name" value="DNA_rep/recomb_RecO_N"/>
</dbReference>
<dbReference type="GO" id="GO:0043590">
    <property type="term" value="C:bacterial nucleoid"/>
    <property type="evidence" value="ECO:0007669"/>
    <property type="project" value="TreeGrafter"/>
</dbReference>
<evidence type="ECO:0000256" key="2">
    <source>
        <dbReference type="ARBA" id="ARBA00023172"/>
    </source>
</evidence>
<dbReference type="AlphaFoldDB" id="A0A7G9L3D7"/>
<sequence>MQVDTQAIVCSLRVHGEHGAVVRLLTPDHGLVAAYVRGARGRRLRPLLIPGNVVAARFRWRTENQLPQAEIELVHSRAPILSEPLPLAAVEWVTALVASALPERQPYPALYQGMAALLDAIEAAPSAKGWSGGLARFEQLLIAELGYEREEPASAQVLAALETSGDQLFRDVLSGPTRSLEDSRVRLVDRLRRALV</sequence>
<keyword evidence="3" id="KW-0234">DNA repair</keyword>
<keyword evidence="6" id="KW-1185">Reference proteome</keyword>
<evidence type="ECO:0000313" key="5">
    <source>
        <dbReference type="EMBL" id="QNM83136.1"/>
    </source>
</evidence>
<dbReference type="PANTHER" id="PTHR33991">
    <property type="entry name" value="DNA REPAIR PROTEIN RECO"/>
    <property type="match status" value="1"/>
</dbReference>
<dbReference type="Pfam" id="PF11967">
    <property type="entry name" value="RecO_N"/>
    <property type="match status" value="1"/>
</dbReference>
<protein>
    <submittedName>
        <fullName evidence="5">DNA repair protein RecO</fullName>
    </submittedName>
</protein>